<reference evidence="6 7" key="1">
    <citation type="submission" date="2014-11" db="EMBL/GenBank/DDBJ databases">
        <authorList>
            <person name="Zhu J."/>
            <person name="Qi W."/>
            <person name="Song R."/>
        </authorList>
    </citation>
    <scope>NUCLEOTIDE SEQUENCE [LARGE SCALE GENOMIC DNA]</scope>
</reference>
<evidence type="ECO:0000256" key="3">
    <source>
        <dbReference type="ARBA" id="ARBA00022801"/>
    </source>
</evidence>
<feature type="region of interest" description="Disordered" evidence="4">
    <location>
        <begin position="398"/>
        <end position="439"/>
    </location>
</feature>
<feature type="region of interest" description="Disordered" evidence="4">
    <location>
        <begin position="353"/>
        <end position="383"/>
    </location>
</feature>
<dbReference type="InterPro" id="IPR001940">
    <property type="entry name" value="Peptidase_S1C"/>
</dbReference>
<gene>
    <name evidence="6" type="ORF">Vbra_20879</name>
</gene>
<evidence type="ECO:0000256" key="2">
    <source>
        <dbReference type="ARBA" id="ARBA00022670"/>
    </source>
</evidence>
<dbReference type="AlphaFoldDB" id="A0A0G4EVF8"/>
<feature type="domain" description="PDZ" evidence="5">
    <location>
        <begin position="275"/>
        <end position="361"/>
    </location>
</feature>
<accession>A0A0G4EVF8</accession>
<dbReference type="PANTHER" id="PTHR43343">
    <property type="entry name" value="PEPTIDASE S12"/>
    <property type="match status" value="1"/>
</dbReference>
<feature type="compositionally biased region" description="Basic residues" evidence="4">
    <location>
        <begin position="428"/>
        <end position="439"/>
    </location>
</feature>
<dbReference type="PhylomeDB" id="A0A0G4EVF8"/>
<name>A0A0G4EVF8_VITBC</name>
<evidence type="ECO:0000259" key="5">
    <source>
        <dbReference type="SMART" id="SM00228"/>
    </source>
</evidence>
<dbReference type="InParanoid" id="A0A0G4EVF8"/>
<dbReference type="EMBL" id="CDMY01000322">
    <property type="protein sequence ID" value="CEM02256.1"/>
    <property type="molecule type" value="Genomic_DNA"/>
</dbReference>
<dbReference type="SMART" id="SM00228">
    <property type="entry name" value="PDZ"/>
    <property type="match status" value="1"/>
</dbReference>
<dbReference type="OrthoDB" id="4217619at2759"/>
<comment type="similarity">
    <text evidence="1">Belongs to the peptidase S1C family.</text>
</comment>
<dbReference type="Gene3D" id="2.30.42.10">
    <property type="match status" value="1"/>
</dbReference>
<dbReference type="GO" id="GO:0004252">
    <property type="term" value="F:serine-type endopeptidase activity"/>
    <property type="evidence" value="ECO:0007669"/>
    <property type="project" value="InterPro"/>
</dbReference>
<dbReference type="InterPro" id="IPR009003">
    <property type="entry name" value="Peptidase_S1_PA"/>
</dbReference>
<dbReference type="GO" id="GO:0006508">
    <property type="term" value="P:proteolysis"/>
    <property type="evidence" value="ECO:0007669"/>
    <property type="project" value="UniProtKB-KW"/>
</dbReference>
<dbReference type="Pfam" id="PF13180">
    <property type="entry name" value="PDZ_2"/>
    <property type="match status" value="1"/>
</dbReference>
<dbReference type="Gene3D" id="2.40.10.10">
    <property type="entry name" value="Trypsin-like serine proteases"/>
    <property type="match status" value="2"/>
</dbReference>
<proteinExistence type="inferred from homology"/>
<dbReference type="InterPro" id="IPR051201">
    <property type="entry name" value="Chloro_Bact_Ser_Proteases"/>
</dbReference>
<evidence type="ECO:0000313" key="6">
    <source>
        <dbReference type="EMBL" id="CEM02256.1"/>
    </source>
</evidence>
<protein>
    <recommendedName>
        <fullName evidence="5">PDZ domain-containing protein</fullName>
    </recommendedName>
</protein>
<evidence type="ECO:0000256" key="1">
    <source>
        <dbReference type="ARBA" id="ARBA00010541"/>
    </source>
</evidence>
<dbReference type="PANTHER" id="PTHR43343:SF3">
    <property type="entry name" value="PROTEASE DO-LIKE 8, CHLOROPLASTIC"/>
    <property type="match status" value="1"/>
</dbReference>
<evidence type="ECO:0000256" key="4">
    <source>
        <dbReference type="SAM" id="MobiDB-lite"/>
    </source>
</evidence>
<dbReference type="SUPFAM" id="SSF50156">
    <property type="entry name" value="PDZ domain-like"/>
    <property type="match status" value="1"/>
</dbReference>
<dbReference type="InterPro" id="IPR036034">
    <property type="entry name" value="PDZ_sf"/>
</dbReference>
<dbReference type="SUPFAM" id="SSF50494">
    <property type="entry name" value="Trypsin-like serine proteases"/>
    <property type="match status" value="1"/>
</dbReference>
<dbReference type="InterPro" id="IPR043504">
    <property type="entry name" value="Peptidase_S1_PA_chymotrypsin"/>
</dbReference>
<keyword evidence="3" id="KW-0378">Hydrolase</keyword>
<sequence length="439" mass="48271">MSLDSSASVVELVGDRGREREREGWVDLYRRVAPSVVLIDTFKENVDRFTMTKEDKELGHGSGFVWDEQGHIVTNYHVVQHAKNAQLTFTDTAGRQVTYPASVMGRDPDTDVAVLEVEWGRPNGTKAADEESESDGHPPPDWLRKVDLGALDSVAIGQTVAAIGTPFESTFQQTLTMGVVSGLGREMRAPSGRLINNVIQTDAAINPGNSGGPLFDLQGRVIGMNTALRGAAIQTAPHRTPIKILQSSGIGLAVPTDTLREVVPQLIKEGKVVRARLGVMFFYPDRAKEYGISKGLLVHYVPPDSPAQHAGLQGTVRAERQLGDVLVAIDDHQIDTETDLARVLHECQPGQTLKIKVNRPDPSRQDALMSLPPPSAHSPLPGDFDTYFQSLTLYLTLRNSEDDPYQDDDRGEPTRPRDRDESDQEGKARRRPRRRVAIA</sequence>
<dbReference type="PRINTS" id="PR00834">
    <property type="entry name" value="PROTEASES2C"/>
</dbReference>
<dbReference type="Pfam" id="PF13365">
    <property type="entry name" value="Trypsin_2"/>
    <property type="match status" value="1"/>
</dbReference>
<organism evidence="6 7">
    <name type="scientific">Vitrella brassicaformis (strain CCMP3155)</name>
    <dbReference type="NCBI Taxonomy" id="1169540"/>
    <lineage>
        <taxon>Eukaryota</taxon>
        <taxon>Sar</taxon>
        <taxon>Alveolata</taxon>
        <taxon>Colpodellida</taxon>
        <taxon>Vitrellaceae</taxon>
        <taxon>Vitrella</taxon>
    </lineage>
</organism>
<dbReference type="InterPro" id="IPR001478">
    <property type="entry name" value="PDZ"/>
</dbReference>
<dbReference type="STRING" id="1169540.A0A0G4EVF8"/>
<dbReference type="VEuPathDB" id="CryptoDB:Vbra_20879"/>
<feature type="compositionally biased region" description="Basic and acidic residues" evidence="4">
    <location>
        <begin position="407"/>
        <end position="427"/>
    </location>
</feature>
<keyword evidence="7" id="KW-1185">Reference proteome</keyword>
<dbReference type="Proteomes" id="UP000041254">
    <property type="component" value="Unassembled WGS sequence"/>
</dbReference>
<keyword evidence="2" id="KW-0645">Protease</keyword>
<evidence type="ECO:0000313" key="7">
    <source>
        <dbReference type="Proteomes" id="UP000041254"/>
    </source>
</evidence>